<reference evidence="3" key="1">
    <citation type="submission" date="2020-03" db="EMBL/GenBank/DDBJ databases">
        <title>Studies in the Genomics of Life Span.</title>
        <authorList>
            <person name="Glass D."/>
        </authorList>
    </citation>
    <scope>NUCLEOTIDE SEQUENCE</scope>
    <source>
        <strain evidence="3">SUZIE</strain>
        <tissue evidence="3">Muscle</tissue>
    </source>
</reference>
<evidence type="ECO:0000313" key="3">
    <source>
        <dbReference type="EMBL" id="MBZ3874639.1"/>
    </source>
</evidence>
<dbReference type="PANTHER" id="PTHR10159">
    <property type="entry name" value="DUAL SPECIFICITY PROTEIN PHOSPHATASE"/>
    <property type="match status" value="1"/>
</dbReference>
<keyword evidence="1" id="KW-0904">Protein phosphatase</keyword>
<dbReference type="AlphaFoldDB" id="A0AA41MME2"/>
<dbReference type="GO" id="GO:0005634">
    <property type="term" value="C:nucleus"/>
    <property type="evidence" value="ECO:0007669"/>
    <property type="project" value="TreeGrafter"/>
</dbReference>
<organism evidence="3 4">
    <name type="scientific">Sciurus carolinensis</name>
    <name type="common">Eastern gray squirrel</name>
    <dbReference type="NCBI Taxonomy" id="30640"/>
    <lineage>
        <taxon>Eukaryota</taxon>
        <taxon>Metazoa</taxon>
        <taxon>Chordata</taxon>
        <taxon>Craniata</taxon>
        <taxon>Vertebrata</taxon>
        <taxon>Euteleostomi</taxon>
        <taxon>Mammalia</taxon>
        <taxon>Eutheria</taxon>
        <taxon>Euarchontoglires</taxon>
        <taxon>Glires</taxon>
        <taxon>Rodentia</taxon>
        <taxon>Sciuromorpha</taxon>
        <taxon>Sciuridae</taxon>
        <taxon>Sciurinae</taxon>
        <taxon>Sciurini</taxon>
        <taxon>Sciurus</taxon>
    </lineage>
</organism>
<dbReference type="InterPro" id="IPR020422">
    <property type="entry name" value="TYR_PHOSPHATASE_DUAL_dom"/>
</dbReference>
<dbReference type="GO" id="GO:0001706">
    <property type="term" value="P:endoderm formation"/>
    <property type="evidence" value="ECO:0007669"/>
    <property type="project" value="TreeGrafter"/>
</dbReference>
<protein>
    <submittedName>
        <fullName evidence="3">Dual specificity protein phosphatase 1</fullName>
    </submittedName>
</protein>
<comment type="caution">
    <text evidence="3">The sequence shown here is derived from an EMBL/GenBank/DDBJ whole genome shotgun (WGS) entry which is preliminary data.</text>
</comment>
<dbReference type="GO" id="GO:0004721">
    <property type="term" value="F:phosphoprotein phosphatase activity"/>
    <property type="evidence" value="ECO:0007669"/>
    <property type="project" value="UniProtKB-KW"/>
</dbReference>
<dbReference type="SMART" id="SM00195">
    <property type="entry name" value="DSPc"/>
    <property type="match status" value="1"/>
</dbReference>
<gene>
    <name evidence="3" type="ORF">SUZIE_128945</name>
</gene>
<accession>A0AA41MME2</accession>
<dbReference type="SUPFAM" id="SSF52799">
    <property type="entry name" value="(Phosphotyrosine protein) phosphatases II"/>
    <property type="match status" value="1"/>
</dbReference>
<evidence type="ECO:0000313" key="4">
    <source>
        <dbReference type="Proteomes" id="UP001166674"/>
    </source>
</evidence>
<keyword evidence="1" id="KW-0378">Hydrolase</keyword>
<dbReference type="Gene3D" id="3.90.190.10">
    <property type="entry name" value="Protein tyrosine phosphatase superfamily"/>
    <property type="match status" value="2"/>
</dbReference>
<dbReference type="GO" id="GO:0005737">
    <property type="term" value="C:cytoplasm"/>
    <property type="evidence" value="ECO:0007669"/>
    <property type="project" value="TreeGrafter"/>
</dbReference>
<dbReference type="PANTHER" id="PTHR10159:SF309">
    <property type="entry name" value="DUAL SPECIFICITY PROTEIN PHOSPHATASE 1"/>
    <property type="match status" value="1"/>
</dbReference>
<keyword evidence="4" id="KW-1185">Reference proteome</keyword>
<sequence length="180" mass="20201">MWLSLPLSASVPDSTESRCNSCSTLLYDQGGLVEILHFLYLVSAYNRYKTGVFPKGHAGCLGHHCPEGHLSSLSYFKDHNQYKRYKSNIPVKDKHKVDISSWFNEVINFIDSIKNVGEGCLFTARTNLVKLDDACEFVKQRQSNISPNSSFMGQLLQFESQVLVPHCSAEARSPTIPVLD</sequence>
<name>A0AA41MME2_SCICA</name>
<dbReference type="GO" id="GO:1903753">
    <property type="term" value="P:negative regulation of p38MAPK cascade"/>
    <property type="evidence" value="ECO:0007669"/>
    <property type="project" value="TreeGrafter"/>
</dbReference>
<dbReference type="EMBL" id="JAATJV010233500">
    <property type="protein sequence ID" value="MBZ3874639.1"/>
    <property type="molecule type" value="Genomic_DNA"/>
</dbReference>
<dbReference type="InterPro" id="IPR029021">
    <property type="entry name" value="Prot-tyrosine_phosphatase-like"/>
</dbReference>
<dbReference type="Proteomes" id="UP001166674">
    <property type="component" value="Unassembled WGS sequence"/>
</dbReference>
<feature type="domain" description="Tyrosine-protein phosphatase" evidence="2">
    <location>
        <begin position="31"/>
        <end position="161"/>
    </location>
</feature>
<evidence type="ECO:0000259" key="2">
    <source>
        <dbReference type="SMART" id="SM00195"/>
    </source>
</evidence>
<evidence type="ECO:0000256" key="1">
    <source>
        <dbReference type="ARBA" id="ARBA00022912"/>
    </source>
</evidence>
<proteinExistence type="predicted"/>